<evidence type="ECO:0000256" key="4">
    <source>
        <dbReference type="ARBA" id="ARBA00023163"/>
    </source>
</evidence>
<reference evidence="7" key="1">
    <citation type="journal article" date="2019" name="Int. J. Syst. Evol. Microbiol.">
        <title>The Global Catalogue of Microorganisms (GCM) 10K type strain sequencing project: providing services to taxonomists for standard genome sequencing and annotation.</title>
        <authorList>
            <consortium name="The Broad Institute Genomics Platform"/>
            <consortium name="The Broad Institute Genome Sequencing Center for Infectious Disease"/>
            <person name="Wu L."/>
            <person name="Ma J."/>
        </authorList>
    </citation>
    <scope>NUCLEOTIDE SEQUENCE [LARGE SCALE GENOMIC DNA]</scope>
    <source>
        <strain evidence="7">JCM 17017</strain>
    </source>
</reference>
<dbReference type="SUPFAM" id="SSF46785">
    <property type="entry name" value="Winged helix' DNA-binding domain"/>
    <property type="match status" value="1"/>
</dbReference>
<dbReference type="InterPro" id="IPR000524">
    <property type="entry name" value="Tscrpt_reg_HTH_GntR"/>
</dbReference>
<keyword evidence="3" id="KW-0238">DNA-binding</keyword>
<dbReference type="Proteomes" id="UP001501624">
    <property type="component" value="Unassembled WGS sequence"/>
</dbReference>
<keyword evidence="1" id="KW-0663">Pyridoxal phosphate</keyword>
<dbReference type="Pfam" id="PF00392">
    <property type="entry name" value="GntR"/>
    <property type="match status" value="1"/>
</dbReference>
<feature type="domain" description="HTH gntR-type" evidence="5">
    <location>
        <begin position="9"/>
        <end position="77"/>
    </location>
</feature>
<keyword evidence="4" id="KW-0804">Transcription</keyword>
<keyword evidence="2" id="KW-0805">Transcription regulation</keyword>
<evidence type="ECO:0000259" key="5">
    <source>
        <dbReference type="PROSITE" id="PS50949"/>
    </source>
</evidence>
<dbReference type="EMBL" id="BAABCM010000019">
    <property type="protein sequence ID" value="GAA3850947.1"/>
    <property type="molecule type" value="Genomic_DNA"/>
</dbReference>
<gene>
    <name evidence="6" type="ORF">GCM10022380_81260</name>
</gene>
<dbReference type="InterPro" id="IPR051446">
    <property type="entry name" value="HTH_trans_reg/aminotransferase"/>
</dbReference>
<evidence type="ECO:0000313" key="7">
    <source>
        <dbReference type="Proteomes" id="UP001501624"/>
    </source>
</evidence>
<evidence type="ECO:0000256" key="3">
    <source>
        <dbReference type="ARBA" id="ARBA00023125"/>
    </source>
</evidence>
<dbReference type="PROSITE" id="PS50949">
    <property type="entry name" value="HTH_GNTR"/>
    <property type="match status" value="1"/>
</dbReference>
<sequence length="91" mass="10066">MTERVREPHYRYLVAFEAIKSRIEAGELPPNAPLPAERRLAQELGFAIGTVRHATRLLREHGFVVTVRSKGTFVAPDVGPSDGGENDAIQE</sequence>
<organism evidence="6 7">
    <name type="scientific">Amycolatopsis tucumanensis</name>
    <dbReference type="NCBI Taxonomy" id="401106"/>
    <lineage>
        <taxon>Bacteria</taxon>
        <taxon>Bacillati</taxon>
        <taxon>Actinomycetota</taxon>
        <taxon>Actinomycetes</taxon>
        <taxon>Pseudonocardiales</taxon>
        <taxon>Pseudonocardiaceae</taxon>
        <taxon>Amycolatopsis</taxon>
    </lineage>
</organism>
<dbReference type="InterPro" id="IPR036390">
    <property type="entry name" value="WH_DNA-bd_sf"/>
</dbReference>
<dbReference type="RefSeq" id="WP_237337572.1">
    <property type="nucleotide sequence ID" value="NZ_BAABCM010000019.1"/>
</dbReference>
<dbReference type="PANTHER" id="PTHR46577:SF1">
    <property type="entry name" value="HTH-TYPE TRANSCRIPTIONAL REGULATORY PROTEIN GABR"/>
    <property type="match status" value="1"/>
</dbReference>
<evidence type="ECO:0000256" key="1">
    <source>
        <dbReference type="ARBA" id="ARBA00022898"/>
    </source>
</evidence>
<keyword evidence="7" id="KW-1185">Reference proteome</keyword>
<dbReference type="SMART" id="SM00345">
    <property type="entry name" value="HTH_GNTR"/>
    <property type="match status" value="1"/>
</dbReference>
<protein>
    <recommendedName>
        <fullName evidence="5">HTH gntR-type domain-containing protein</fullName>
    </recommendedName>
</protein>
<dbReference type="InterPro" id="IPR036388">
    <property type="entry name" value="WH-like_DNA-bd_sf"/>
</dbReference>
<evidence type="ECO:0000256" key="2">
    <source>
        <dbReference type="ARBA" id="ARBA00023015"/>
    </source>
</evidence>
<name>A0ABP7JPY4_9PSEU</name>
<dbReference type="CDD" id="cd07377">
    <property type="entry name" value="WHTH_GntR"/>
    <property type="match status" value="1"/>
</dbReference>
<proteinExistence type="predicted"/>
<accession>A0ABP7JPY4</accession>
<evidence type="ECO:0000313" key="6">
    <source>
        <dbReference type="EMBL" id="GAA3850947.1"/>
    </source>
</evidence>
<comment type="caution">
    <text evidence="6">The sequence shown here is derived from an EMBL/GenBank/DDBJ whole genome shotgun (WGS) entry which is preliminary data.</text>
</comment>
<dbReference type="PANTHER" id="PTHR46577">
    <property type="entry name" value="HTH-TYPE TRANSCRIPTIONAL REGULATORY PROTEIN GABR"/>
    <property type="match status" value="1"/>
</dbReference>
<dbReference type="Gene3D" id="1.10.10.10">
    <property type="entry name" value="Winged helix-like DNA-binding domain superfamily/Winged helix DNA-binding domain"/>
    <property type="match status" value="1"/>
</dbReference>